<proteinExistence type="predicted"/>
<name>A0A9D5A0C5_PEA</name>
<reference evidence="1 2" key="1">
    <citation type="journal article" date="2022" name="Nat. Genet.">
        <title>Improved pea reference genome and pan-genome highlight genomic features and evolutionary characteristics.</title>
        <authorList>
            <person name="Yang T."/>
            <person name="Liu R."/>
            <person name="Luo Y."/>
            <person name="Hu S."/>
            <person name="Wang D."/>
            <person name="Wang C."/>
            <person name="Pandey M.K."/>
            <person name="Ge S."/>
            <person name="Xu Q."/>
            <person name="Li N."/>
            <person name="Li G."/>
            <person name="Huang Y."/>
            <person name="Saxena R.K."/>
            <person name="Ji Y."/>
            <person name="Li M."/>
            <person name="Yan X."/>
            <person name="He Y."/>
            <person name="Liu Y."/>
            <person name="Wang X."/>
            <person name="Xiang C."/>
            <person name="Varshney R.K."/>
            <person name="Ding H."/>
            <person name="Gao S."/>
            <person name="Zong X."/>
        </authorList>
    </citation>
    <scope>NUCLEOTIDE SEQUENCE [LARGE SCALE GENOMIC DNA]</scope>
    <source>
        <strain evidence="1 2">cv. Zhongwan 6</strain>
    </source>
</reference>
<evidence type="ECO:0000313" key="1">
    <source>
        <dbReference type="EMBL" id="KAI5389258.1"/>
    </source>
</evidence>
<evidence type="ECO:0000313" key="2">
    <source>
        <dbReference type="Proteomes" id="UP001058974"/>
    </source>
</evidence>
<sequence length="283" mass="32639">MATAGGWNFLMEYFQIPLDLSRSKPQQPHNQGVIWPKGLTLLTVIALKNKLAPQWNNLDKWDITSLEKGFYEFSFSFHDEVKRVRESPSWNLAPEVEENLEEVGDVPEDNLAHTFTLVRAKKKKKKLNLSSTNPVISSFKFLHMGTTNPSFLEVIKSIWKTSFYDCPMFVLIEKLKILKKNLKIWNHNTYGNVHSIVKLTKVALNQVHVTNYFKKLLFKSNHTNLDLDLIKFCITWMIIDDINTIITNSPFNLEIKNEFLVLIKMVLIGLMALEPLSSSIIGM</sequence>
<gene>
    <name evidence="1" type="ORF">KIW84_074786</name>
</gene>
<dbReference type="EMBL" id="JAMSHJ010000007">
    <property type="protein sequence ID" value="KAI5389258.1"/>
    <property type="molecule type" value="Genomic_DNA"/>
</dbReference>
<comment type="caution">
    <text evidence="1">The sequence shown here is derived from an EMBL/GenBank/DDBJ whole genome shotgun (WGS) entry which is preliminary data.</text>
</comment>
<keyword evidence="2" id="KW-1185">Reference proteome</keyword>
<accession>A0A9D5A0C5</accession>
<dbReference type="Gramene" id="Psat07G0478600-T1">
    <property type="protein sequence ID" value="KAI5389258.1"/>
    <property type="gene ID" value="KIW84_074786"/>
</dbReference>
<protein>
    <submittedName>
        <fullName evidence="1">Uncharacterized protein</fullName>
    </submittedName>
</protein>
<dbReference type="Proteomes" id="UP001058974">
    <property type="component" value="Chromosome 7"/>
</dbReference>
<dbReference type="AlphaFoldDB" id="A0A9D5A0C5"/>
<organism evidence="1 2">
    <name type="scientific">Pisum sativum</name>
    <name type="common">Garden pea</name>
    <name type="synonym">Lathyrus oleraceus</name>
    <dbReference type="NCBI Taxonomy" id="3888"/>
    <lineage>
        <taxon>Eukaryota</taxon>
        <taxon>Viridiplantae</taxon>
        <taxon>Streptophyta</taxon>
        <taxon>Embryophyta</taxon>
        <taxon>Tracheophyta</taxon>
        <taxon>Spermatophyta</taxon>
        <taxon>Magnoliopsida</taxon>
        <taxon>eudicotyledons</taxon>
        <taxon>Gunneridae</taxon>
        <taxon>Pentapetalae</taxon>
        <taxon>rosids</taxon>
        <taxon>fabids</taxon>
        <taxon>Fabales</taxon>
        <taxon>Fabaceae</taxon>
        <taxon>Papilionoideae</taxon>
        <taxon>50 kb inversion clade</taxon>
        <taxon>NPAAA clade</taxon>
        <taxon>Hologalegina</taxon>
        <taxon>IRL clade</taxon>
        <taxon>Fabeae</taxon>
        <taxon>Lathyrus</taxon>
    </lineage>
</organism>